<keyword evidence="1" id="KW-0274">FAD</keyword>
<comment type="similarity">
    <text evidence="1">Belongs to the thymidylate synthase ThyX family.</text>
</comment>
<proteinExistence type="inferred from homology"/>
<comment type="cofactor">
    <cofactor evidence="1">
        <name>FAD</name>
        <dbReference type="ChEBI" id="CHEBI:57692"/>
    </cofactor>
    <text evidence="1">Binds 4 FAD per tetramer. Each FAD binding site is formed by three monomers.</text>
</comment>
<comment type="pathway">
    <text evidence="1">Pyrimidine metabolism; dTTP biosynthesis.</text>
</comment>
<dbReference type="GO" id="GO:0006235">
    <property type="term" value="P:dTTP biosynthetic process"/>
    <property type="evidence" value="ECO:0007669"/>
    <property type="project" value="UniProtKB-UniRule"/>
</dbReference>
<name>A0A517QLK9_9PLAN</name>
<evidence type="ECO:0000313" key="2">
    <source>
        <dbReference type="EMBL" id="QDT32524.1"/>
    </source>
</evidence>
<dbReference type="Pfam" id="PF02511">
    <property type="entry name" value="Thy1"/>
    <property type="match status" value="1"/>
</dbReference>
<feature type="binding site" evidence="1">
    <location>
        <begin position="91"/>
        <end position="93"/>
    </location>
    <ligand>
        <name>FAD</name>
        <dbReference type="ChEBI" id="CHEBI:57692"/>
        <note>ligand shared between neighboring subunits</note>
    </ligand>
</feature>
<dbReference type="InterPro" id="IPR003669">
    <property type="entry name" value="Thymidylate_synthase_ThyX"/>
</dbReference>
<dbReference type="GO" id="GO:0070402">
    <property type="term" value="F:NADPH binding"/>
    <property type="evidence" value="ECO:0007669"/>
    <property type="project" value="TreeGrafter"/>
</dbReference>
<feature type="binding site" evidence="1">
    <location>
        <position position="198"/>
    </location>
    <ligand>
        <name>dUMP</name>
        <dbReference type="ChEBI" id="CHEBI:246422"/>
        <note>ligand shared between dimeric partners</note>
    </ligand>
</feature>
<dbReference type="SUPFAM" id="SSF69796">
    <property type="entry name" value="Thymidylate synthase-complementing protein Thy1"/>
    <property type="match status" value="1"/>
</dbReference>
<feature type="binding site" evidence="1">
    <location>
        <begin position="187"/>
        <end position="189"/>
    </location>
    <ligand>
        <name>FAD</name>
        <dbReference type="ChEBI" id="CHEBI:57692"/>
        <note>ligand shared between neighboring subunits</note>
    </ligand>
</feature>
<feature type="binding site" evidence="1">
    <location>
        <position position="193"/>
    </location>
    <ligand>
        <name>FAD</name>
        <dbReference type="ChEBI" id="CHEBI:57692"/>
        <note>ligand shared between neighboring subunits</note>
    </ligand>
</feature>
<gene>
    <name evidence="1 2" type="primary">thyX</name>
    <name evidence="2" type="ORF">Mal48_17710</name>
</gene>
<dbReference type="GO" id="GO:0032259">
    <property type="term" value="P:methylation"/>
    <property type="evidence" value="ECO:0007669"/>
    <property type="project" value="UniProtKB-KW"/>
</dbReference>
<feature type="binding site" evidence="1">
    <location>
        <begin position="88"/>
        <end position="91"/>
    </location>
    <ligand>
        <name>dUMP</name>
        <dbReference type="ChEBI" id="CHEBI:246422"/>
        <note>ligand shared between dimeric partners</note>
    </ligand>
</feature>
<feature type="active site" description="Involved in ionization of N3 of dUMP, leading to its activation" evidence="1">
    <location>
        <position position="198"/>
    </location>
</feature>
<comment type="catalytic activity">
    <reaction evidence="1">
        <text>dUMP + (6R)-5,10-methylene-5,6,7,8-tetrahydrofolate + NADPH + H(+) = dTMP + (6S)-5,6,7,8-tetrahydrofolate + NADP(+)</text>
        <dbReference type="Rhea" id="RHEA:29043"/>
        <dbReference type="ChEBI" id="CHEBI:15378"/>
        <dbReference type="ChEBI" id="CHEBI:15636"/>
        <dbReference type="ChEBI" id="CHEBI:57453"/>
        <dbReference type="ChEBI" id="CHEBI:57783"/>
        <dbReference type="ChEBI" id="CHEBI:58349"/>
        <dbReference type="ChEBI" id="CHEBI:63528"/>
        <dbReference type="ChEBI" id="CHEBI:246422"/>
        <dbReference type="EC" id="2.1.1.148"/>
    </reaction>
</comment>
<dbReference type="HAMAP" id="MF_01408">
    <property type="entry name" value="ThyX"/>
    <property type="match status" value="1"/>
</dbReference>
<dbReference type="GO" id="GO:0050797">
    <property type="term" value="F:thymidylate synthase (FAD) activity"/>
    <property type="evidence" value="ECO:0007669"/>
    <property type="project" value="UniProtKB-UniRule"/>
</dbReference>
<feature type="binding site" description="in other chain" evidence="1">
    <location>
        <position position="171"/>
    </location>
    <ligand>
        <name>dUMP</name>
        <dbReference type="ChEBI" id="CHEBI:246422"/>
        <note>ligand shared between dimeric partners</note>
    </ligand>
</feature>
<dbReference type="KEGG" id="tpol:Mal48_17710"/>
<dbReference type="Proteomes" id="UP000315724">
    <property type="component" value="Chromosome"/>
</dbReference>
<reference evidence="2 3" key="1">
    <citation type="submission" date="2019-02" db="EMBL/GenBank/DDBJ databases">
        <title>Deep-cultivation of Planctomycetes and their phenomic and genomic characterization uncovers novel biology.</title>
        <authorList>
            <person name="Wiegand S."/>
            <person name="Jogler M."/>
            <person name="Boedeker C."/>
            <person name="Pinto D."/>
            <person name="Vollmers J."/>
            <person name="Rivas-Marin E."/>
            <person name="Kohn T."/>
            <person name="Peeters S.H."/>
            <person name="Heuer A."/>
            <person name="Rast P."/>
            <person name="Oberbeckmann S."/>
            <person name="Bunk B."/>
            <person name="Jeske O."/>
            <person name="Meyerdierks A."/>
            <person name="Storesund J.E."/>
            <person name="Kallscheuer N."/>
            <person name="Luecker S."/>
            <person name="Lage O.M."/>
            <person name="Pohl T."/>
            <person name="Merkel B.J."/>
            <person name="Hornburger P."/>
            <person name="Mueller R.-W."/>
            <person name="Bruemmer F."/>
            <person name="Labrenz M."/>
            <person name="Spormann A.M."/>
            <person name="Op den Camp H."/>
            <person name="Overmann J."/>
            <person name="Amann R."/>
            <person name="Jetten M.S.M."/>
            <person name="Mascher T."/>
            <person name="Medema M.H."/>
            <person name="Devos D.P."/>
            <person name="Kaster A.-K."/>
            <person name="Ovreas L."/>
            <person name="Rohde M."/>
            <person name="Galperin M.Y."/>
            <person name="Jogler C."/>
        </authorList>
    </citation>
    <scope>NUCLEOTIDE SEQUENCE [LARGE SCALE GENOMIC DNA]</scope>
    <source>
        <strain evidence="2 3">Mal48</strain>
    </source>
</reference>
<dbReference type="Gene3D" id="3.30.1360.170">
    <property type="match status" value="1"/>
</dbReference>
<dbReference type="EMBL" id="CP036267">
    <property type="protein sequence ID" value="QDT32524.1"/>
    <property type="molecule type" value="Genomic_DNA"/>
</dbReference>
<dbReference type="AlphaFoldDB" id="A0A517QLK9"/>
<dbReference type="UniPathway" id="UPA00575"/>
<dbReference type="CDD" id="cd20175">
    <property type="entry name" value="ThyX"/>
    <property type="match status" value="1"/>
</dbReference>
<keyword evidence="1 2" id="KW-0808">Transferase</keyword>
<dbReference type="OrthoDB" id="9774464at2"/>
<dbReference type="NCBIfam" id="TIGR02170">
    <property type="entry name" value="thyX"/>
    <property type="match status" value="1"/>
</dbReference>
<organism evidence="2 3">
    <name type="scientific">Thalassoglobus polymorphus</name>
    <dbReference type="NCBI Taxonomy" id="2527994"/>
    <lineage>
        <taxon>Bacteria</taxon>
        <taxon>Pseudomonadati</taxon>
        <taxon>Planctomycetota</taxon>
        <taxon>Planctomycetia</taxon>
        <taxon>Planctomycetales</taxon>
        <taxon>Planctomycetaceae</taxon>
        <taxon>Thalassoglobus</taxon>
    </lineage>
</organism>
<dbReference type="InterPro" id="IPR036098">
    <property type="entry name" value="Thymidylate_synthase_ThyX_sf"/>
</dbReference>
<comment type="function">
    <text evidence="1">Catalyzes the reductive methylation of 2'-deoxyuridine-5'-monophosphate (dUMP) to 2'-deoxythymidine-5'-monophosphate (dTMP) while utilizing 5,10-methylenetetrahydrofolate (mTHF) as the methyl donor, and NADPH and FADH(2) as the reductant.</text>
</comment>
<dbReference type="GO" id="GO:0006231">
    <property type="term" value="P:dTMP biosynthetic process"/>
    <property type="evidence" value="ECO:0007669"/>
    <property type="project" value="UniProtKB-UniRule"/>
</dbReference>
<feature type="binding site" evidence="1">
    <location>
        <position position="68"/>
    </location>
    <ligand>
        <name>FAD</name>
        <dbReference type="ChEBI" id="CHEBI:57692"/>
        <note>ligand shared between neighboring subunits</note>
    </ligand>
</feature>
<evidence type="ECO:0000256" key="1">
    <source>
        <dbReference type="HAMAP-Rule" id="MF_01408"/>
    </source>
</evidence>
<dbReference type="GO" id="GO:0050660">
    <property type="term" value="F:flavin adenine dinucleotide binding"/>
    <property type="evidence" value="ECO:0007669"/>
    <property type="project" value="UniProtKB-UniRule"/>
</dbReference>
<feature type="binding site" description="in other chain" evidence="1">
    <location>
        <begin position="99"/>
        <end position="103"/>
    </location>
    <ligand>
        <name>dUMP</name>
        <dbReference type="ChEBI" id="CHEBI:246422"/>
        <note>ligand shared between dimeric partners</note>
    </ligand>
</feature>
<dbReference type="PANTHER" id="PTHR34934:SF1">
    <property type="entry name" value="FLAVIN-DEPENDENT THYMIDYLATE SYNTHASE"/>
    <property type="match status" value="1"/>
</dbReference>
<keyword evidence="3" id="KW-1185">Reference proteome</keyword>
<keyword evidence="1" id="KW-0545">Nucleotide biosynthesis</keyword>
<dbReference type="PROSITE" id="PS51331">
    <property type="entry name" value="THYX"/>
    <property type="match status" value="1"/>
</dbReference>
<keyword evidence="1 2" id="KW-0489">Methyltransferase</keyword>
<dbReference type="GO" id="GO:0004799">
    <property type="term" value="F:thymidylate synthase activity"/>
    <property type="evidence" value="ECO:0007669"/>
    <property type="project" value="TreeGrafter"/>
</dbReference>
<sequence>MSSNASEIERLRWEKFPVLNDGFVCLVDCMGDDGSIVQAARVSYGAGTKKVSDDRTLIRYLLRHRHTTPFEMAELKILVRVPMDCWRQWIRHRTANVNEYSTRYSVAIDSAQTTPPEEWRTQATMNRQGSEGFLDADRGESLSAAEAEFQEATRRMYQERIDAGVAREQARKDLPLCTYTEAYWKIDLHNLLHFLALRMDSHAQLEIRQYATAIGENIVKPLFPIAWEAFQDYRRNAMFLTRLDVEVIQRMHQYAAENEISPPFDETVFLESQDSTWKELTRSRERDECRSKLIRMGIMQEQE</sequence>
<keyword evidence="1" id="KW-0521">NADP</keyword>
<feature type="binding site" evidence="1">
    <location>
        <position position="99"/>
    </location>
    <ligand>
        <name>FAD</name>
        <dbReference type="ChEBI" id="CHEBI:57692"/>
        <note>ligand shared between neighboring subunits</note>
    </ligand>
</feature>
<evidence type="ECO:0000313" key="3">
    <source>
        <dbReference type="Proteomes" id="UP000315724"/>
    </source>
</evidence>
<keyword evidence="1" id="KW-0285">Flavoprotein</keyword>
<comment type="subunit">
    <text evidence="1">Homotetramer.</text>
</comment>
<dbReference type="RefSeq" id="WP_145197842.1">
    <property type="nucleotide sequence ID" value="NZ_CP036267.1"/>
</dbReference>
<dbReference type="EC" id="2.1.1.148" evidence="1"/>
<accession>A0A517QLK9</accession>
<dbReference type="PANTHER" id="PTHR34934">
    <property type="entry name" value="FLAVIN-DEPENDENT THYMIDYLATE SYNTHASE"/>
    <property type="match status" value="1"/>
</dbReference>
<protein>
    <recommendedName>
        <fullName evidence="1">Flavin-dependent thymidylate synthase</fullName>
        <shortName evidence="1">FDTS</shortName>
        <ecNumber evidence="1">2.1.1.148</ecNumber>
    </recommendedName>
    <alternativeName>
        <fullName evidence="1">FAD-dependent thymidylate synthase</fullName>
    </alternativeName>
    <alternativeName>
        <fullName evidence="1">Thymidylate synthase ThyX</fullName>
        <shortName evidence="1">TS</shortName>
        <shortName evidence="1">TSase</shortName>
    </alternativeName>
</protein>